<accession>A0A2P5DM97</accession>
<gene>
    <name evidence="1" type="ORF">PanWU01x14_052520</name>
</gene>
<sequence length="47" mass="5269">MKKHERSSQQTYRARGPKVPLAKVEKSSLGILILMPINTITVLLPQP</sequence>
<proteinExistence type="predicted"/>
<reference evidence="2" key="1">
    <citation type="submission" date="2016-06" db="EMBL/GenBank/DDBJ databases">
        <title>Parallel loss of symbiosis genes in relatives of nitrogen-fixing non-legume Parasponia.</title>
        <authorList>
            <person name="Van Velzen R."/>
            <person name="Holmer R."/>
            <person name="Bu F."/>
            <person name="Rutten L."/>
            <person name="Van Zeijl A."/>
            <person name="Liu W."/>
            <person name="Santuari L."/>
            <person name="Cao Q."/>
            <person name="Sharma T."/>
            <person name="Shen D."/>
            <person name="Roswanjaya Y."/>
            <person name="Wardhani T."/>
            <person name="Kalhor M.S."/>
            <person name="Jansen J."/>
            <person name="Van den Hoogen J."/>
            <person name="Gungor B."/>
            <person name="Hartog M."/>
            <person name="Hontelez J."/>
            <person name="Verver J."/>
            <person name="Yang W.-C."/>
            <person name="Schijlen E."/>
            <person name="Repin R."/>
            <person name="Schilthuizen M."/>
            <person name="Schranz E."/>
            <person name="Heidstra R."/>
            <person name="Miyata K."/>
            <person name="Fedorova E."/>
            <person name="Kohlen W."/>
            <person name="Bisseling T."/>
            <person name="Smit S."/>
            <person name="Geurts R."/>
        </authorList>
    </citation>
    <scope>NUCLEOTIDE SEQUENCE [LARGE SCALE GENOMIC DNA]</scope>
    <source>
        <strain evidence="2">cv. WU1-14</strain>
    </source>
</reference>
<protein>
    <submittedName>
        <fullName evidence="1">Uncharacterized protein</fullName>
    </submittedName>
</protein>
<name>A0A2P5DM97_PARAD</name>
<dbReference type="AlphaFoldDB" id="A0A2P5DM97"/>
<keyword evidence="2" id="KW-1185">Reference proteome</keyword>
<evidence type="ECO:0000313" key="2">
    <source>
        <dbReference type="Proteomes" id="UP000237105"/>
    </source>
</evidence>
<evidence type="ECO:0000313" key="1">
    <source>
        <dbReference type="EMBL" id="PON74420.1"/>
    </source>
</evidence>
<organism evidence="1 2">
    <name type="scientific">Parasponia andersonii</name>
    <name type="common">Sponia andersonii</name>
    <dbReference type="NCBI Taxonomy" id="3476"/>
    <lineage>
        <taxon>Eukaryota</taxon>
        <taxon>Viridiplantae</taxon>
        <taxon>Streptophyta</taxon>
        <taxon>Embryophyta</taxon>
        <taxon>Tracheophyta</taxon>
        <taxon>Spermatophyta</taxon>
        <taxon>Magnoliopsida</taxon>
        <taxon>eudicotyledons</taxon>
        <taxon>Gunneridae</taxon>
        <taxon>Pentapetalae</taxon>
        <taxon>rosids</taxon>
        <taxon>fabids</taxon>
        <taxon>Rosales</taxon>
        <taxon>Cannabaceae</taxon>
        <taxon>Parasponia</taxon>
    </lineage>
</organism>
<comment type="caution">
    <text evidence="1">The sequence shown here is derived from an EMBL/GenBank/DDBJ whole genome shotgun (WGS) entry which is preliminary data.</text>
</comment>
<dbReference type="EMBL" id="JXTB01000029">
    <property type="protein sequence ID" value="PON74420.1"/>
    <property type="molecule type" value="Genomic_DNA"/>
</dbReference>
<dbReference type="Proteomes" id="UP000237105">
    <property type="component" value="Unassembled WGS sequence"/>
</dbReference>